<dbReference type="AlphaFoldDB" id="A0A098GGL8"/>
<dbReference type="OrthoDB" id="5651381at2"/>
<dbReference type="HOGENOM" id="CLU_1045071_0_0_6"/>
<reference evidence="2 4" key="3">
    <citation type="submission" date="2016-10" db="EMBL/GenBank/DDBJ databases">
        <authorList>
            <person name="Varghese N."/>
            <person name="Submissions S."/>
        </authorList>
    </citation>
    <scope>NUCLEOTIDE SEQUENCE [LARGE SCALE GENOMIC DNA]</scope>
    <source>
        <strain evidence="2 4">ATCC 33218</strain>
    </source>
</reference>
<evidence type="ECO:0000313" key="3">
    <source>
        <dbReference type="Proteomes" id="UP000032414"/>
    </source>
</evidence>
<organism evidence="1 3">
    <name type="scientific">Legionella micdadei</name>
    <name type="common">Tatlockia micdadei</name>
    <dbReference type="NCBI Taxonomy" id="451"/>
    <lineage>
        <taxon>Bacteria</taxon>
        <taxon>Pseudomonadati</taxon>
        <taxon>Pseudomonadota</taxon>
        <taxon>Gammaproteobacteria</taxon>
        <taxon>Legionellales</taxon>
        <taxon>Legionellaceae</taxon>
        <taxon>Legionella</taxon>
    </lineage>
</organism>
<evidence type="ECO:0000313" key="4">
    <source>
        <dbReference type="Proteomes" id="UP000182998"/>
    </source>
</evidence>
<reference evidence="1" key="1">
    <citation type="submission" date="2014-09" db="EMBL/GenBank/DDBJ databases">
        <authorList>
            <person name="GOMEZ-VALERO Laura"/>
        </authorList>
    </citation>
    <scope>NUCLEOTIDE SEQUENCE</scope>
    <source>
        <strain evidence="1">ATCC33218</strain>
    </source>
</reference>
<dbReference type="Proteomes" id="UP000182998">
    <property type="component" value="Unassembled WGS sequence"/>
</dbReference>
<dbReference type="PATRIC" id="fig|451.8.peg.1456"/>
<dbReference type="RefSeq" id="WP_045099431.1">
    <property type="nucleotide sequence ID" value="NZ_CP020614.1"/>
</dbReference>
<name>A0A098GGL8_LEGMI</name>
<dbReference type="EMBL" id="LN614830">
    <property type="protein sequence ID" value="CEG61137.1"/>
    <property type="molecule type" value="Genomic_DNA"/>
</dbReference>
<evidence type="ECO:0000313" key="1">
    <source>
        <dbReference type="EMBL" id="CEG61137.1"/>
    </source>
</evidence>
<dbReference type="Proteomes" id="UP000032414">
    <property type="component" value="Chromosome I"/>
</dbReference>
<dbReference type="EMBL" id="FMVN01000006">
    <property type="protein sequence ID" value="SCY31189.1"/>
    <property type="molecule type" value="Genomic_DNA"/>
</dbReference>
<proteinExistence type="predicted"/>
<evidence type="ECO:0000313" key="2">
    <source>
        <dbReference type="EMBL" id="SCY31189.1"/>
    </source>
</evidence>
<protein>
    <submittedName>
        <fullName evidence="1">Uncharacterized protein</fullName>
    </submittedName>
</protein>
<reference evidence="3" key="2">
    <citation type="submission" date="2014-09" db="EMBL/GenBank/DDBJ databases">
        <authorList>
            <person name="Gomez-Valero L."/>
        </authorList>
    </citation>
    <scope>NUCLEOTIDE SEQUENCE [LARGE SCALE GENOMIC DNA]</scope>
    <source>
        <strain evidence="3">ATCC33218</strain>
    </source>
</reference>
<dbReference type="KEGG" id="tmc:LMI_1844"/>
<gene>
    <name evidence="1" type="ORF">LMI_1844</name>
    <name evidence="2" type="ORF">SAMN02982997_01348</name>
</gene>
<accession>A0A098GGL8</accession>
<sequence length="268" mass="30322">MDPLGELEDSLAYMFELQAKNTGGYIDPLANKLRRALDVYSEDRSSTSLKALIVAIRNAFPIIEKYSVDSYKVRQKIEGIAAMQGESINWNSSKQPNRYPFFLPSATVKDTKSDFIPWLSSRIGKDFNSLDGENQVQVLLNLKSEKEFTMKLRLHLYANPNFLADLAMKSPQAFFKLMGSSLGFQLEKYQIAKAINHHGQTMIDDSLEPVEQAMQLVNSLNEKLSSLHSIERLLEDPKAKAVLDKSDLFQLYQSDECRDRQGFGTPAV</sequence>
<keyword evidence="4" id="KW-1185">Reference proteome</keyword>